<evidence type="ECO:0000313" key="3">
    <source>
        <dbReference type="EMBL" id="TSE47638.1"/>
    </source>
</evidence>
<dbReference type="PANTHER" id="PTHR43792">
    <property type="entry name" value="GNAT FAMILY, PUTATIVE (AFU_ORTHOLOGUE AFUA_3G00765)-RELATED-RELATED"/>
    <property type="match status" value="1"/>
</dbReference>
<dbReference type="EMBL" id="RWHZ01000048">
    <property type="protein sequence ID" value="TSE47638.1"/>
    <property type="molecule type" value="Genomic_DNA"/>
</dbReference>
<organism evidence="2 4">
    <name type="scientific">Phocaeicola vulgatus</name>
    <name type="common">Bacteroides vulgatus</name>
    <dbReference type="NCBI Taxonomy" id="821"/>
    <lineage>
        <taxon>Bacteria</taxon>
        <taxon>Pseudomonadati</taxon>
        <taxon>Bacteroidota</taxon>
        <taxon>Bacteroidia</taxon>
        <taxon>Bacteroidales</taxon>
        <taxon>Bacteroidaceae</taxon>
        <taxon>Phocaeicola</taxon>
    </lineage>
</organism>
<accession>A0A0P0LLS2</accession>
<dbReference type="GO" id="GO:0016747">
    <property type="term" value="F:acyltransferase activity, transferring groups other than amino-acyl groups"/>
    <property type="evidence" value="ECO:0007669"/>
    <property type="project" value="InterPro"/>
</dbReference>
<evidence type="ECO:0000313" key="5">
    <source>
        <dbReference type="Proteomes" id="UP000408523"/>
    </source>
</evidence>
<dbReference type="Gene3D" id="3.40.630.30">
    <property type="match status" value="1"/>
</dbReference>
<reference evidence="4" key="1">
    <citation type="submission" date="2015-10" db="EMBL/GenBank/DDBJ databases">
        <title>Extensive mobilome-driven genome diversification in gut-associated Bacteroides vulgatus mpk.</title>
        <authorList>
            <person name="Beier S."/>
            <person name="Lange A."/>
            <person name="Huson D.H."/>
            <person name="Frick J.-S."/>
            <person name="Autenrieth I.B."/>
        </authorList>
    </citation>
    <scope>NUCLEOTIDE SEQUENCE [LARGE SCALE GENOMIC DNA]</scope>
    <source>
        <strain evidence="4">mpk</strain>
    </source>
</reference>
<feature type="domain" description="N-acetyltransferase" evidence="1">
    <location>
        <begin position="29"/>
        <end position="195"/>
    </location>
</feature>
<proteinExistence type="predicted"/>
<dbReference type="PANTHER" id="PTHR43792:SF1">
    <property type="entry name" value="N-ACETYLTRANSFERASE DOMAIN-CONTAINING PROTEIN"/>
    <property type="match status" value="1"/>
</dbReference>
<protein>
    <submittedName>
        <fullName evidence="2 3">Acetyltransferase</fullName>
    </submittedName>
</protein>
<sequence>MLCVFSIFDYFCWYHLILDSMVYIETPHLLLRDWEEEDILPFVRMNSDKEVMEFFLTTLTEEETMAFYCRIRKEFEEYGYGLYAVECKETQNFLGYVGFHNIAFESDFTPGVEIGWRLCRDAWGKGYATEAASACLDYASDNLPFKTVYSFTAIPNKRSERVMQKIGMHFEKEFDHPLVEQGHWLCRHILYKIEI</sequence>
<dbReference type="PATRIC" id="fig|821.40.peg.1050"/>
<dbReference type="Pfam" id="PF13302">
    <property type="entry name" value="Acetyltransf_3"/>
    <property type="match status" value="1"/>
</dbReference>
<reference evidence="2 4" key="2">
    <citation type="journal article" date="2016" name="Genome Biol. Evol.">
        <title>Extensive mobilome-driven genome diversification in mouse gut-associated Bacteroides vulgatus mpk.</title>
        <authorList>
            <person name="Lange A."/>
            <person name="Beier S."/>
            <person name="Steimle A."/>
            <person name="Autenrieth I.B."/>
            <person name="Huson D.H."/>
            <person name="Frick J.S."/>
        </authorList>
    </citation>
    <scope>NUCLEOTIDE SEQUENCE [LARGE SCALE GENOMIC DNA]</scope>
    <source>
        <strain evidence="4">mpk</strain>
        <strain evidence="2">Mpk</strain>
    </source>
</reference>
<dbReference type="InterPro" id="IPR016181">
    <property type="entry name" value="Acyl_CoA_acyltransferase"/>
</dbReference>
<gene>
    <name evidence="2" type="ORF">BvMPK_0889</name>
    <name evidence="3" type="ORF">EH214_03158</name>
</gene>
<keyword evidence="3" id="KW-0808">Transferase</keyword>
<dbReference type="AlphaFoldDB" id="A0A0P0LLS2"/>
<dbReference type="EMBL" id="CP013020">
    <property type="protein sequence ID" value="ALK83507.1"/>
    <property type="molecule type" value="Genomic_DNA"/>
</dbReference>
<evidence type="ECO:0000313" key="2">
    <source>
        <dbReference type="EMBL" id="ALK83507.1"/>
    </source>
</evidence>
<dbReference type="Proteomes" id="UP000408523">
    <property type="component" value="Unassembled WGS sequence"/>
</dbReference>
<dbReference type="InterPro" id="IPR000182">
    <property type="entry name" value="GNAT_dom"/>
</dbReference>
<evidence type="ECO:0000259" key="1">
    <source>
        <dbReference type="PROSITE" id="PS51186"/>
    </source>
</evidence>
<evidence type="ECO:0000313" key="4">
    <source>
        <dbReference type="Proteomes" id="UP000061587"/>
    </source>
</evidence>
<dbReference type="Proteomes" id="UP000061587">
    <property type="component" value="Chromosome"/>
</dbReference>
<name>A0A0P0LLS2_PHOVU</name>
<reference evidence="3 5" key="3">
    <citation type="journal article" date="2019" name="Nat. Commun.">
        <title>Gram positive-like bacteriocins with broad spectrum anti-Bacteroidales activity encoded on mobile elements of the human gut microbiota.</title>
        <authorList>
            <person name="Bechon N."/>
            <person name="Coyne M.J.Jr."/>
            <person name="Laclare-Mceneany V."/>
            <person name="Chatzidaki-Livanis M."/>
            <person name="Ghigo J.-M."/>
            <person name="Comstock L.E."/>
        </authorList>
    </citation>
    <scope>NUCLEOTIDE SEQUENCE [LARGE SCALE GENOMIC DNA]</scope>
    <source>
        <strain evidence="3 5">CL01T12C17</strain>
    </source>
</reference>
<dbReference type="SUPFAM" id="SSF55729">
    <property type="entry name" value="Acyl-CoA N-acyltransferases (Nat)"/>
    <property type="match status" value="1"/>
</dbReference>
<dbReference type="InterPro" id="IPR051531">
    <property type="entry name" value="N-acetyltransferase"/>
</dbReference>
<dbReference type="PROSITE" id="PS51186">
    <property type="entry name" value="GNAT"/>
    <property type="match status" value="1"/>
</dbReference>